<evidence type="ECO:0000256" key="1">
    <source>
        <dbReference type="ARBA" id="ARBA00005771"/>
    </source>
</evidence>
<evidence type="ECO:0000259" key="3">
    <source>
        <dbReference type="Pfam" id="PF00685"/>
    </source>
</evidence>
<keyword evidence="2" id="KW-0808">Transferase</keyword>
<accession>A0A9J6GWQ9</accession>
<name>A0A9J6GWQ9_HAELO</name>
<feature type="domain" description="Sulfotransferase" evidence="3">
    <location>
        <begin position="49"/>
        <end position="299"/>
    </location>
</feature>
<dbReference type="Gene3D" id="3.40.50.300">
    <property type="entry name" value="P-loop containing nucleotide triphosphate hydrolases"/>
    <property type="match status" value="1"/>
</dbReference>
<dbReference type="InterPro" id="IPR027417">
    <property type="entry name" value="P-loop_NTPase"/>
</dbReference>
<dbReference type="AlphaFoldDB" id="A0A9J6GWQ9"/>
<evidence type="ECO:0000313" key="4">
    <source>
        <dbReference type="EMBL" id="KAH9379329.1"/>
    </source>
</evidence>
<organism evidence="4 5">
    <name type="scientific">Haemaphysalis longicornis</name>
    <name type="common">Bush tick</name>
    <dbReference type="NCBI Taxonomy" id="44386"/>
    <lineage>
        <taxon>Eukaryota</taxon>
        <taxon>Metazoa</taxon>
        <taxon>Ecdysozoa</taxon>
        <taxon>Arthropoda</taxon>
        <taxon>Chelicerata</taxon>
        <taxon>Arachnida</taxon>
        <taxon>Acari</taxon>
        <taxon>Parasitiformes</taxon>
        <taxon>Ixodida</taxon>
        <taxon>Ixodoidea</taxon>
        <taxon>Ixodidae</taxon>
        <taxon>Haemaphysalinae</taxon>
        <taxon>Haemaphysalis</taxon>
    </lineage>
</organism>
<evidence type="ECO:0000256" key="2">
    <source>
        <dbReference type="ARBA" id="ARBA00022679"/>
    </source>
</evidence>
<dbReference type="GO" id="GO:0008146">
    <property type="term" value="F:sulfotransferase activity"/>
    <property type="evidence" value="ECO:0007669"/>
    <property type="project" value="InterPro"/>
</dbReference>
<proteinExistence type="inferred from homology"/>
<comment type="similarity">
    <text evidence="1">Belongs to the sulfotransferase 1 family.</text>
</comment>
<dbReference type="InterPro" id="IPR000863">
    <property type="entry name" value="Sulfotransferase_dom"/>
</dbReference>
<dbReference type="VEuPathDB" id="VectorBase:HLOH_054439"/>
<comment type="caution">
    <text evidence="4">The sequence shown here is derived from an EMBL/GenBank/DDBJ whole genome shotgun (WGS) entry which is preliminary data.</text>
</comment>
<dbReference type="PANTHER" id="PTHR11783">
    <property type="entry name" value="SULFOTRANSFERASE SULT"/>
    <property type="match status" value="1"/>
</dbReference>
<dbReference type="OrthoDB" id="6482629at2759"/>
<gene>
    <name evidence="4" type="ORF">HPB48_008002</name>
</gene>
<keyword evidence="5" id="KW-1185">Reference proteome</keyword>
<protein>
    <recommendedName>
        <fullName evidence="3">Sulfotransferase domain-containing protein</fullName>
    </recommendedName>
</protein>
<sequence>MKRLYTICSFNVMAAQQKHSMFQIIDGERFIFFRDPARVREAFRFQAHDEDIIQIVYPKCGMQLMQQMIQLIVNQGQSAQDFREFSQRAPFLEDVGDKAQKVTSSPRVFRSHIRLGRIAVSPHAKYVYVARNPWDACYSQFVMNQKMPLRPMRETFDEFLDMFLDGSLTNGCYFEHVYTGYSRRNDTNVFFTTYEDLKLDTATSLLRLADFIDPVYSKRIRQDNGLLNGLVRLCDTDHLRKLLEVDKRAMVAMMFNSPNLSESEKEGADLEQGTLSLICRPEVGCWSEVFTKQQLKKMASKIEASVGKEFVKELWCDQWKAALDTCA</sequence>
<dbReference type="Pfam" id="PF00685">
    <property type="entry name" value="Sulfotransfer_1"/>
    <property type="match status" value="1"/>
</dbReference>
<evidence type="ECO:0000313" key="5">
    <source>
        <dbReference type="Proteomes" id="UP000821853"/>
    </source>
</evidence>
<dbReference type="OMA" id="LQMETRQ"/>
<reference evidence="4 5" key="1">
    <citation type="journal article" date="2020" name="Cell">
        <title>Large-Scale Comparative Analyses of Tick Genomes Elucidate Their Genetic Diversity and Vector Capacities.</title>
        <authorList>
            <consortium name="Tick Genome and Microbiome Consortium (TIGMIC)"/>
            <person name="Jia N."/>
            <person name="Wang J."/>
            <person name="Shi W."/>
            <person name="Du L."/>
            <person name="Sun Y."/>
            <person name="Zhan W."/>
            <person name="Jiang J.F."/>
            <person name="Wang Q."/>
            <person name="Zhang B."/>
            <person name="Ji P."/>
            <person name="Bell-Sakyi L."/>
            <person name="Cui X.M."/>
            <person name="Yuan T.T."/>
            <person name="Jiang B.G."/>
            <person name="Yang W.F."/>
            <person name="Lam T.T."/>
            <person name="Chang Q.C."/>
            <person name="Ding S.J."/>
            <person name="Wang X.J."/>
            <person name="Zhu J.G."/>
            <person name="Ruan X.D."/>
            <person name="Zhao L."/>
            <person name="Wei J.T."/>
            <person name="Ye R.Z."/>
            <person name="Que T.C."/>
            <person name="Du C.H."/>
            <person name="Zhou Y.H."/>
            <person name="Cheng J.X."/>
            <person name="Dai P.F."/>
            <person name="Guo W.B."/>
            <person name="Han X.H."/>
            <person name="Huang E.J."/>
            <person name="Li L.F."/>
            <person name="Wei W."/>
            <person name="Gao Y.C."/>
            <person name="Liu J.Z."/>
            <person name="Shao H.Z."/>
            <person name="Wang X."/>
            <person name="Wang C.C."/>
            <person name="Yang T.C."/>
            <person name="Huo Q.B."/>
            <person name="Li W."/>
            <person name="Chen H.Y."/>
            <person name="Chen S.E."/>
            <person name="Zhou L.G."/>
            <person name="Ni X.B."/>
            <person name="Tian J.H."/>
            <person name="Sheng Y."/>
            <person name="Liu T."/>
            <person name="Pan Y.S."/>
            <person name="Xia L.Y."/>
            <person name="Li J."/>
            <person name="Zhao F."/>
            <person name="Cao W.C."/>
        </authorList>
    </citation>
    <scope>NUCLEOTIDE SEQUENCE [LARGE SCALE GENOMIC DNA]</scope>
    <source>
        <strain evidence="4">HaeL-2018</strain>
    </source>
</reference>
<dbReference type="Proteomes" id="UP000821853">
    <property type="component" value="Unassembled WGS sequence"/>
</dbReference>
<dbReference type="EMBL" id="JABSTR010000009">
    <property type="protein sequence ID" value="KAH9379329.1"/>
    <property type="molecule type" value="Genomic_DNA"/>
</dbReference>
<dbReference type="SUPFAM" id="SSF52540">
    <property type="entry name" value="P-loop containing nucleoside triphosphate hydrolases"/>
    <property type="match status" value="1"/>
</dbReference>